<dbReference type="Proteomes" id="UP000026960">
    <property type="component" value="Chromosome 7"/>
</dbReference>
<feature type="compositionally biased region" description="Gly residues" evidence="1">
    <location>
        <begin position="93"/>
        <end position="106"/>
    </location>
</feature>
<name>A0A0D3GPF7_9ORYZ</name>
<reference evidence="2" key="1">
    <citation type="journal article" date="2009" name="Rice">
        <title>De Novo Next Generation Sequencing of Plant Genomes.</title>
        <authorList>
            <person name="Rounsley S."/>
            <person name="Marri P.R."/>
            <person name="Yu Y."/>
            <person name="He R."/>
            <person name="Sisneros N."/>
            <person name="Goicoechea J.L."/>
            <person name="Lee S.J."/>
            <person name="Angelova A."/>
            <person name="Kudrna D."/>
            <person name="Luo M."/>
            <person name="Affourtit J."/>
            <person name="Desany B."/>
            <person name="Knight J."/>
            <person name="Niazi F."/>
            <person name="Egholm M."/>
            <person name="Wing R.A."/>
        </authorList>
    </citation>
    <scope>NUCLEOTIDE SEQUENCE [LARGE SCALE GENOMIC DNA]</scope>
    <source>
        <strain evidence="2">cv. IRGC 105608</strain>
    </source>
</reference>
<dbReference type="EnsemblPlants" id="OBART07G09640.1">
    <property type="protein sequence ID" value="OBART07G09640.1"/>
    <property type="gene ID" value="OBART07G09640"/>
</dbReference>
<protein>
    <submittedName>
        <fullName evidence="2">Uncharacterized protein</fullName>
    </submittedName>
</protein>
<accession>A0A0D3GPF7</accession>
<evidence type="ECO:0000313" key="2">
    <source>
        <dbReference type="EnsemblPlants" id="OBART07G09640.1"/>
    </source>
</evidence>
<feature type="region of interest" description="Disordered" evidence="1">
    <location>
        <begin position="91"/>
        <end position="175"/>
    </location>
</feature>
<proteinExistence type="predicted"/>
<feature type="compositionally biased region" description="Basic and acidic residues" evidence="1">
    <location>
        <begin position="162"/>
        <end position="175"/>
    </location>
</feature>
<dbReference type="Gramene" id="OBART07G09640.1">
    <property type="protein sequence ID" value="OBART07G09640.1"/>
    <property type="gene ID" value="OBART07G09640"/>
</dbReference>
<evidence type="ECO:0000256" key="1">
    <source>
        <dbReference type="SAM" id="MobiDB-lite"/>
    </source>
</evidence>
<evidence type="ECO:0000313" key="3">
    <source>
        <dbReference type="Proteomes" id="UP000026960"/>
    </source>
</evidence>
<dbReference type="HOGENOM" id="CLU_1534853_0_0_1"/>
<dbReference type="PaxDb" id="65489-OBART07G09640.1"/>
<dbReference type="AlphaFoldDB" id="A0A0D3GPF7"/>
<organism evidence="2">
    <name type="scientific">Oryza barthii</name>
    <dbReference type="NCBI Taxonomy" id="65489"/>
    <lineage>
        <taxon>Eukaryota</taxon>
        <taxon>Viridiplantae</taxon>
        <taxon>Streptophyta</taxon>
        <taxon>Embryophyta</taxon>
        <taxon>Tracheophyta</taxon>
        <taxon>Spermatophyta</taxon>
        <taxon>Magnoliopsida</taxon>
        <taxon>Liliopsida</taxon>
        <taxon>Poales</taxon>
        <taxon>Poaceae</taxon>
        <taxon>BOP clade</taxon>
        <taxon>Oryzoideae</taxon>
        <taxon>Oryzeae</taxon>
        <taxon>Oryzinae</taxon>
        <taxon>Oryza</taxon>
    </lineage>
</organism>
<reference evidence="2" key="2">
    <citation type="submission" date="2015-03" db="UniProtKB">
        <authorList>
            <consortium name="EnsemblPlants"/>
        </authorList>
    </citation>
    <scope>IDENTIFICATION</scope>
</reference>
<sequence>MAHRRLLSFDPTTMITLPPPTSPSLGFNLRPSYIFLTVLPALFPTVPTHARHALSAATARRLHARETAGGGDVQDGARGAVGRQAVLAHNGGHSEGGADAGTGIGVPQGHRGRGAQGDVVWHSCTGSSPSPSPSRCSTTCAPTPEHMPPLRARHRPACRPIKLGEEEKRREEEKR</sequence>
<keyword evidence="3" id="KW-1185">Reference proteome</keyword>
<feature type="compositionally biased region" description="Low complexity" evidence="1">
    <location>
        <begin position="123"/>
        <end position="144"/>
    </location>
</feature>